<dbReference type="PANTHER" id="PTHR42929:SF5">
    <property type="entry name" value="ABC TRANSPORTER PERMEASE PROTEIN"/>
    <property type="match status" value="1"/>
</dbReference>
<dbReference type="Proteomes" id="UP000679352">
    <property type="component" value="Plasmid p1"/>
</dbReference>
<keyword evidence="5 8" id="KW-0812">Transmembrane</keyword>
<evidence type="ECO:0000259" key="9">
    <source>
        <dbReference type="PROSITE" id="PS50928"/>
    </source>
</evidence>
<sequence length="401" mass="42856">MAPSLRSDSVRKAGAALLILPLAAFLLAVFFVPIGGMLGLSVRDTELASVMPLTTDRIGTWDGRGLPDAPVFEALARDLHAARQTRTAGVPARRLSYDRPEFRAVISNTARALSGAFPEDRDWTTDLPALDPAWGQPAIWTAIHRARGPASDFFLLVALDLRRDAAGEIARAPAESRLYVDVLLRTLSIAFTVTVIALLLALPCAYLLQTAGLTLSSLLMIVLLLPLWTSLLVRSAAWMVILQKNGLVNSALLKTGLIAEPLELVFNRTGVLIALTHILLPYAVLPVLAAMRNVPRNQTLAASSLGAGALRSFFSVYLPQIVPGISAGGLLVFILALGYYITPLLLGGAGDQLLPYYIAFNTTQTVNWGLAASLGAILLAATFLLYGVYVRLVGVDRIGLG</sequence>
<evidence type="ECO:0000313" key="11">
    <source>
        <dbReference type="Proteomes" id="UP000679352"/>
    </source>
</evidence>
<keyword evidence="3 8" id="KW-0813">Transport</keyword>
<evidence type="ECO:0000256" key="3">
    <source>
        <dbReference type="ARBA" id="ARBA00022448"/>
    </source>
</evidence>
<feature type="transmembrane region" description="Helical" evidence="8">
    <location>
        <begin position="214"/>
        <end position="233"/>
    </location>
</feature>
<dbReference type="Pfam" id="PF00528">
    <property type="entry name" value="BPD_transp_1"/>
    <property type="match status" value="1"/>
</dbReference>
<evidence type="ECO:0000256" key="1">
    <source>
        <dbReference type="ARBA" id="ARBA00004651"/>
    </source>
</evidence>
<comment type="subcellular location">
    <subcellularLocation>
        <location evidence="1 8">Cell membrane</location>
        <topology evidence="1 8">Multi-pass membrane protein</topology>
    </subcellularLocation>
</comment>
<dbReference type="GO" id="GO:0055085">
    <property type="term" value="P:transmembrane transport"/>
    <property type="evidence" value="ECO:0007669"/>
    <property type="project" value="InterPro"/>
</dbReference>
<dbReference type="KEGG" id="gfu:KM031_17165"/>
<accession>A0A975PAC2</accession>
<keyword evidence="6 8" id="KW-1133">Transmembrane helix</keyword>
<name>A0A975PAC2_9RHOB</name>
<dbReference type="Gene3D" id="1.10.3720.10">
    <property type="entry name" value="MetI-like"/>
    <property type="match status" value="1"/>
</dbReference>
<dbReference type="InterPro" id="IPR000515">
    <property type="entry name" value="MetI-like"/>
</dbReference>
<organism evidence="10 11">
    <name type="scientific">Gemmobacter fulvus</name>
    <dbReference type="NCBI Taxonomy" id="2840474"/>
    <lineage>
        <taxon>Bacteria</taxon>
        <taxon>Pseudomonadati</taxon>
        <taxon>Pseudomonadota</taxon>
        <taxon>Alphaproteobacteria</taxon>
        <taxon>Rhodobacterales</taxon>
        <taxon>Paracoccaceae</taxon>
        <taxon>Gemmobacter</taxon>
    </lineage>
</organism>
<keyword evidence="11" id="KW-1185">Reference proteome</keyword>
<feature type="transmembrane region" description="Helical" evidence="8">
    <location>
        <begin position="270"/>
        <end position="288"/>
    </location>
</feature>
<dbReference type="GO" id="GO:0005886">
    <property type="term" value="C:plasma membrane"/>
    <property type="evidence" value="ECO:0007669"/>
    <property type="project" value="UniProtKB-SubCell"/>
</dbReference>
<protein>
    <submittedName>
        <fullName evidence="10">ABC transporter permease</fullName>
    </submittedName>
</protein>
<dbReference type="RefSeq" id="WP_215505280.1">
    <property type="nucleotide sequence ID" value="NZ_CP076362.1"/>
</dbReference>
<evidence type="ECO:0000256" key="5">
    <source>
        <dbReference type="ARBA" id="ARBA00022692"/>
    </source>
</evidence>
<proteinExistence type="inferred from homology"/>
<comment type="similarity">
    <text evidence="2">Belongs to the binding-protein-dependent transport system permease family. CysTW subfamily.</text>
</comment>
<feature type="transmembrane region" description="Helical" evidence="8">
    <location>
        <begin position="15"/>
        <end position="42"/>
    </location>
</feature>
<feature type="transmembrane region" description="Helical" evidence="8">
    <location>
        <begin position="366"/>
        <end position="389"/>
    </location>
</feature>
<keyword evidence="10" id="KW-0614">Plasmid</keyword>
<evidence type="ECO:0000256" key="6">
    <source>
        <dbReference type="ARBA" id="ARBA00022989"/>
    </source>
</evidence>
<dbReference type="SUPFAM" id="SSF161098">
    <property type="entry name" value="MetI-like"/>
    <property type="match status" value="1"/>
</dbReference>
<keyword evidence="7 8" id="KW-0472">Membrane</keyword>
<dbReference type="AlphaFoldDB" id="A0A975PAC2"/>
<reference evidence="10" key="1">
    <citation type="submission" date="2021-06" db="EMBL/GenBank/DDBJ databases">
        <authorList>
            <person name="Lee C.-S."/>
            <person name="Jin L."/>
        </authorList>
    </citation>
    <scope>NUCLEOTIDE SEQUENCE</scope>
    <source>
        <strain evidence="10">Con5</strain>
        <plasmid evidence="10">p1</plasmid>
    </source>
</reference>
<feature type="transmembrane region" description="Helical" evidence="8">
    <location>
        <begin position="187"/>
        <end position="208"/>
    </location>
</feature>
<evidence type="ECO:0000256" key="8">
    <source>
        <dbReference type="RuleBase" id="RU363032"/>
    </source>
</evidence>
<evidence type="ECO:0000256" key="4">
    <source>
        <dbReference type="ARBA" id="ARBA00022475"/>
    </source>
</evidence>
<dbReference type="EMBL" id="CP076362">
    <property type="protein sequence ID" value="QWK92430.1"/>
    <property type="molecule type" value="Genomic_DNA"/>
</dbReference>
<feature type="transmembrane region" description="Helical" evidence="8">
    <location>
        <begin position="325"/>
        <end position="346"/>
    </location>
</feature>
<evidence type="ECO:0000256" key="7">
    <source>
        <dbReference type="ARBA" id="ARBA00023136"/>
    </source>
</evidence>
<gene>
    <name evidence="10" type="ORF">KM031_17165</name>
</gene>
<dbReference type="CDD" id="cd06261">
    <property type="entry name" value="TM_PBP2"/>
    <property type="match status" value="1"/>
</dbReference>
<dbReference type="InterPro" id="IPR035906">
    <property type="entry name" value="MetI-like_sf"/>
</dbReference>
<geneLocation type="plasmid" evidence="10 11">
    <name>p1</name>
</geneLocation>
<dbReference type="PANTHER" id="PTHR42929">
    <property type="entry name" value="INNER MEMBRANE ABC TRANSPORTER PERMEASE PROTEIN YDCU-RELATED-RELATED"/>
    <property type="match status" value="1"/>
</dbReference>
<dbReference type="PROSITE" id="PS50928">
    <property type="entry name" value="ABC_TM1"/>
    <property type="match status" value="1"/>
</dbReference>
<evidence type="ECO:0000256" key="2">
    <source>
        <dbReference type="ARBA" id="ARBA00007069"/>
    </source>
</evidence>
<feature type="domain" description="ABC transmembrane type-1" evidence="9">
    <location>
        <begin position="183"/>
        <end position="389"/>
    </location>
</feature>
<keyword evidence="4" id="KW-1003">Cell membrane</keyword>
<evidence type="ECO:0000313" key="10">
    <source>
        <dbReference type="EMBL" id="QWK92430.1"/>
    </source>
</evidence>